<evidence type="ECO:0000256" key="4">
    <source>
        <dbReference type="SAM" id="SignalP"/>
    </source>
</evidence>
<gene>
    <name evidence="5" type="ORF">ACFOMF_07035</name>
</gene>
<dbReference type="InterPro" id="IPR018900">
    <property type="entry name" value="Curli_CsgE"/>
</dbReference>
<protein>
    <recommendedName>
        <fullName evidence="2">Curli production assembly/transport component CsgE</fullName>
    </recommendedName>
</protein>
<feature type="chain" id="PRO_5047538942" description="Curli production assembly/transport component CsgE" evidence="4">
    <location>
        <begin position="20"/>
        <end position="145"/>
    </location>
</feature>
<keyword evidence="6" id="KW-1185">Reference proteome</keyword>
<organism evidence="5 6">
    <name type="scientific">Stutzerimonas tarimensis</name>
    <dbReference type="NCBI Taxonomy" id="1507735"/>
    <lineage>
        <taxon>Bacteria</taxon>
        <taxon>Pseudomonadati</taxon>
        <taxon>Pseudomonadota</taxon>
        <taxon>Gammaproteobacteria</taxon>
        <taxon>Pseudomonadales</taxon>
        <taxon>Pseudomonadaceae</taxon>
        <taxon>Stutzerimonas</taxon>
    </lineage>
</organism>
<proteinExistence type="predicted"/>
<evidence type="ECO:0000256" key="2">
    <source>
        <dbReference type="ARBA" id="ARBA00014024"/>
    </source>
</evidence>
<evidence type="ECO:0000256" key="3">
    <source>
        <dbReference type="ARBA" id="ARBA00022729"/>
    </source>
</evidence>
<feature type="signal peptide" evidence="4">
    <location>
        <begin position="1"/>
        <end position="19"/>
    </location>
</feature>
<evidence type="ECO:0000313" key="5">
    <source>
        <dbReference type="EMBL" id="MFC3607526.1"/>
    </source>
</evidence>
<comment type="caution">
    <text evidence="5">The sequence shown here is derived from an EMBL/GenBank/DDBJ whole genome shotgun (WGS) entry which is preliminary data.</text>
</comment>
<accession>A0ABV7T5H5</accession>
<comment type="function">
    <text evidence="1">May be involved in the biogenesis of curli organelles.</text>
</comment>
<evidence type="ECO:0000256" key="1">
    <source>
        <dbReference type="ARBA" id="ARBA00003989"/>
    </source>
</evidence>
<dbReference type="Pfam" id="PF10627">
    <property type="entry name" value="CsgE"/>
    <property type="match status" value="1"/>
</dbReference>
<dbReference type="Proteomes" id="UP001595630">
    <property type="component" value="Unassembled WGS sequence"/>
</dbReference>
<keyword evidence="3 4" id="KW-0732">Signal</keyword>
<name>A0ABV7T5H5_9GAMM</name>
<dbReference type="RefSeq" id="WP_386362841.1">
    <property type="nucleotide sequence ID" value="NZ_JBHRXZ010000017.1"/>
</dbReference>
<reference evidence="6" key="1">
    <citation type="journal article" date="2019" name="Int. J. Syst. Evol. Microbiol.">
        <title>The Global Catalogue of Microorganisms (GCM) 10K type strain sequencing project: providing services to taxonomists for standard genome sequencing and annotation.</title>
        <authorList>
            <consortium name="The Broad Institute Genomics Platform"/>
            <consortium name="The Broad Institute Genome Sequencing Center for Infectious Disease"/>
            <person name="Wu L."/>
            <person name="Ma J."/>
        </authorList>
    </citation>
    <scope>NUCLEOTIDE SEQUENCE [LARGE SCALE GENOMIC DNA]</scope>
    <source>
        <strain evidence="6">KCTC 42447</strain>
    </source>
</reference>
<evidence type="ECO:0000313" key="6">
    <source>
        <dbReference type="Proteomes" id="UP001595630"/>
    </source>
</evidence>
<dbReference type="EMBL" id="JBHRXZ010000017">
    <property type="protein sequence ID" value="MFC3607526.1"/>
    <property type="molecule type" value="Genomic_DNA"/>
</dbReference>
<sequence>MQRLTPLLLGLVLAGPLAASEQVALEAQLHEDTGASLEAELSGLVIDNTISRFGYEFHRQLSMGLQDLSGMTFHLVVRERPSARWGSLVWVEYGNQILYRRFLQPNVSQIEEIARPAVTQVLEELSRLRLQALLQDTHDLERDEL</sequence>